<proteinExistence type="predicted"/>
<dbReference type="Gene3D" id="1.10.10.10">
    <property type="entry name" value="Winged helix-like DNA-binding domain superfamily/Winged helix DNA-binding domain"/>
    <property type="match status" value="1"/>
</dbReference>
<evidence type="ECO:0000256" key="2">
    <source>
        <dbReference type="ARBA" id="ARBA00022679"/>
    </source>
</evidence>
<protein>
    <submittedName>
        <fullName evidence="6">O-methyltransferase-domain-containing protein</fullName>
    </submittedName>
</protein>
<evidence type="ECO:0000259" key="5">
    <source>
        <dbReference type="Pfam" id="PF08100"/>
    </source>
</evidence>
<dbReference type="GO" id="GO:0008171">
    <property type="term" value="F:O-methyltransferase activity"/>
    <property type="evidence" value="ECO:0007669"/>
    <property type="project" value="InterPro"/>
</dbReference>
<sequence length="442" mass="49427">MSTQLSELVSLISKATKVVEAKFAKSENPKIPSLDDTATHPFDDHSSMEMKEAVRIIEGACAQLCATVARPGHTILNRIFAIYEPACMNVVVNFKIPDLLVDKEMGVHVSELSKLSGCEEGKLGRIMRLLATQHCFREVKRDIFANNRLSALLVSSNSLSDITVHLTGDMNKYASVLFDTLKDSDWGHSYATNQTAFNMYSKYPGTIFDYYETPEGSGQRERFGRVMPAWNNGTEASSVVHENPWHNLPKGATVCDVGGGIGHISVQLTNMYPDLKIVLQDSPQTIQQAMENFSKFCPKAIENQTVQFKAFDFFVEAPVPKCDVYFLKHILHNWPDKECVTILKGIKSVMSPTSRVLIHEYILQHANKESGEAATELAPEPLLPNYGAGGIRRYNLDLDMMILFNSEQRHLEQFISLGEQAGLKFVKVWDLKEMGLVEFALA</sequence>
<dbReference type="Pfam" id="PF08100">
    <property type="entry name" value="Dimerisation"/>
    <property type="match status" value="1"/>
</dbReference>
<dbReference type="SUPFAM" id="SSF53335">
    <property type="entry name" value="S-adenosyl-L-methionine-dependent methyltransferases"/>
    <property type="match status" value="1"/>
</dbReference>
<dbReference type="PANTHER" id="PTHR43712">
    <property type="entry name" value="PUTATIVE (AFU_ORTHOLOGUE AFUA_4G14580)-RELATED"/>
    <property type="match status" value="1"/>
</dbReference>
<keyword evidence="7" id="KW-1185">Reference proteome</keyword>
<keyword evidence="3" id="KW-0949">S-adenosyl-L-methionine</keyword>
<dbReference type="PROSITE" id="PS51683">
    <property type="entry name" value="SAM_OMT_II"/>
    <property type="match status" value="1"/>
</dbReference>
<dbReference type="GO" id="GO:0032259">
    <property type="term" value="P:methylation"/>
    <property type="evidence" value="ECO:0007669"/>
    <property type="project" value="UniProtKB-KW"/>
</dbReference>
<evidence type="ECO:0000256" key="1">
    <source>
        <dbReference type="ARBA" id="ARBA00022603"/>
    </source>
</evidence>
<evidence type="ECO:0000313" key="6">
    <source>
        <dbReference type="EMBL" id="KAF9067504.1"/>
    </source>
</evidence>
<dbReference type="SUPFAM" id="SSF46785">
    <property type="entry name" value="Winged helix' DNA-binding domain"/>
    <property type="match status" value="1"/>
</dbReference>
<dbReference type="PANTHER" id="PTHR43712:SF2">
    <property type="entry name" value="O-METHYLTRANSFERASE CICE"/>
    <property type="match status" value="1"/>
</dbReference>
<keyword evidence="2" id="KW-0808">Transferase</keyword>
<organism evidence="6 7">
    <name type="scientific">Rhodocollybia butyracea</name>
    <dbReference type="NCBI Taxonomy" id="206335"/>
    <lineage>
        <taxon>Eukaryota</taxon>
        <taxon>Fungi</taxon>
        <taxon>Dikarya</taxon>
        <taxon>Basidiomycota</taxon>
        <taxon>Agaricomycotina</taxon>
        <taxon>Agaricomycetes</taxon>
        <taxon>Agaricomycetidae</taxon>
        <taxon>Agaricales</taxon>
        <taxon>Marasmiineae</taxon>
        <taxon>Omphalotaceae</taxon>
        <taxon>Rhodocollybia</taxon>
    </lineage>
</organism>
<accession>A0A9P5U691</accession>
<dbReference type="InterPro" id="IPR029063">
    <property type="entry name" value="SAM-dependent_MTases_sf"/>
</dbReference>
<dbReference type="InterPro" id="IPR012967">
    <property type="entry name" value="COMT_dimerisation"/>
</dbReference>
<dbReference type="AlphaFoldDB" id="A0A9P5U691"/>
<evidence type="ECO:0000256" key="3">
    <source>
        <dbReference type="ARBA" id="ARBA00022691"/>
    </source>
</evidence>
<dbReference type="InterPro" id="IPR016461">
    <property type="entry name" value="COMT-like"/>
</dbReference>
<comment type="caution">
    <text evidence="6">The sequence shown here is derived from an EMBL/GenBank/DDBJ whole genome shotgun (WGS) entry which is preliminary data.</text>
</comment>
<evidence type="ECO:0000313" key="7">
    <source>
        <dbReference type="Proteomes" id="UP000772434"/>
    </source>
</evidence>
<dbReference type="GO" id="GO:0046983">
    <property type="term" value="F:protein dimerization activity"/>
    <property type="evidence" value="ECO:0007669"/>
    <property type="project" value="InterPro"/>
</dbReference>
<name>A0A9P5U691_9AGAR</name>
<reference evidence="6" key="1">
    <citation type="submission" date="2020-11" db="EMBL/GenBank/DDBJ databases">
        <authorList>
            <consortium name="DOE Joint Genome Institute"/>
            <person name="Ahrendt S."/>
            <person name="Riley R."/>
            <person name="Andreopoulos W."/>
            <person name="Labutti K."/>
            <person name="Pangilinan J."/>
            <person name="Ruiz-Duenas F.J."/>
            <person name="Barrasa J.M."/>
            <person name="Sanchez-Garcia M."/>
            <person name="Camarero S."/>
            <person name="Miyauchi S."/>
            <person name="Serrano A."/>
            <person name="Linde D."/>
            <person name="Babiker R."/>
            <person name="Drula E."/>
            <person name="Ayuso-Fernandez I."/>
            <person name="Pacheco R."/>
            <person name="Padilla G."/>
            <person name="Ferreira P."/>
            <person name="Barriuso J."/>
            <person name="Kellner H."/>
            <person name="Castanera R."/>
            <person name="Alfaro M."/>
            <person name="Ramirez L."/>
            <person name="Pisabarro A.G."/>
            <person name="Kuo A."/>
            <person name="Tritt A."/>
            <person name="Lipzen A."/>
            <person name="He G."/>
            <person name="Yan M."/>
            <person name="Ng V."/>
            <person name="Cullen D."/>
            <person name="Martin F."/>
            <person name="Rosso M.-N."/>
            <person name="Henrissat B."/>
            <person name="Hibbett D."/>
            <person name="Martinez A.T."/>
            <person name="Grigoriev I.V."/>
        </authorList>
    </citation>
    <scope>NUCLEOTIDE SEQUENCE</scope>
    <source>
        <strain evidence="6">AH 40177</strain>
    </source>
</reference>
<feature type="domain" description="O-methyltransferase dimerisation" evidence="5">
    <location>
        <begin position="79"/>
        <end position="156"/>
    </location>
</feature>
<dbReference type="InterPro" id="IPR036388">
    <property type="entry name" value="WH-like_DNA-bd_sf"/>
</dbReference>
<dbReference type="InterPro" id="IPR001077">
    <property type="entry name" value="COMT_C"/>
</dbReference>
<dbReference type="InterPro" id="IPR036390">
    <property type="entry name" value="WH_DNA-bd_sf"/>
</dbReference>
<dbReference type="Proteomes" id="UP000772434">
    <property type="component" value="Unassembled WGS sequence"/>
</dbReference>
<feature type="domain" description="O-methyltransferase C-terminal" evidence="4">
    <location>
        <begin position="252"/>
        <end position="378"/>
    </location>
</feature>
<dbReference type="Gene3D" id="3.40.50.150">
    <property type="entry name" value="Vaccinia Virus protein VP39"/>
    <property type="match status" value="1"/>
</dbReference>
<gene>
    <name evidence="6" type="ORF">BDP27DRAFT_1328722</name>
</gene>
<keyword evidence="1" id="KW-0489">Methyltransferase</keyword>
<dbReference type="EMBL" id="JADNRY010000072">
    <property type="protein sequence ID" value="KAF9067504.1"/>
    <property type="molecule type" value="Genomic_DNA"/>
</dbReference>
<dbReference type="OrthoDB" id="1606438at2759"/>
<dbReference type="Pfam" id="PF00891">
    <property type="entry name" value="Methyltransf_2"/>
    <property type="match status" value="1"/>
</dbReference>
<evidence type="ECO:0000259" key="4">
    <source>
        <dbReference type="Pfam" id="PF00891"/>
    </source>
</evidence>